<evidence type="ECO:0000256" key="3">
    <source>
        <dbReference type="ARBA" id="ARBA00022840"/>
    </source>
</evidence>
<accession>A0AAV4BRT6</accession>
<dbReference type="InterPro" id="IPR027417">
    <property type="entry name" value="P-loop_NTPase"/>
</dbReference>
<evidence type="ECO:0000313" key="6">
    <source>
        <dbReference type="Proteomes" id="UP000735302"/>
    </source>
</evidence>
<keyword evidence="3" id="KW-0067">ATP-binding</keyword>
<comment type="caution">
    <text evidence="5">The sequence shown here is derived from an EMBL/GenBank/DDBJ whole genome shotgun (WGS) entry which is preliminary data.</text>
</comment>
<dbReference type="AlphaFoldDB" id="A0AAV4BRT6"/>
<dbReference type="PANTHER" id="PTHR43146">
    <property type="entry name" value="CANCER-RELATED NUCLEOSIDE-TRIPHOSPHATASE"/>
    <property type="match status" value="1"/>
</dbReference>
<keyword evidence="6" id="KW-1185">Reference proteome</keyword>
<dbReference type="PANTHER" id="PTHR43146:SF1">
    <property type="entry name" value="CANCER-RELATED NUCLEOSIDE-TRIPHOSPHATASE"/>
    <property type="match status" value="1"/>
</dbReference>
<dbReference type="GO" id="GO:0005524">
    <property type="term" value="F:ATP binding"/>
    <property type="evidence" value="ECO:0007669"/>
    <property type="project" value="UniProtKB-KW"/>
</dbReference>
<dbReference type="GO" id="GO:0017111">
    <property type="term" value="F:ribonucleoside triphosphate phosphatase activity"/>
    <property type="evidence" value="ECO:0007669"/>
    <property type="project" value="InterPro"/>
</dbReference>
<dbReference type="Pfam" id="PF03266">
    <property type="entry name" value="NTPase_1"/>
    <property type="match status" value="1"/>
</dbReference>
<protein>
    <submittedName>
        <fullName evidence="5">Nucleoside-triphosphatase thep1</fullName>
    </submittedName>
</protein>
<dbReference type="Proteomes" id="UP000735302">
    <property type="component" value="Unassembled WGS sequence"/>
</dbReference>
<gene>
    <name evidence="5" type="ORF">PoB_004805400</name>
</gene>
<dbReference type="InterPro" id="IPR004948">
    <property type="entry name" value="Nuc-triphosphatase_THEP1"/>
</dbReference>
<evidence type="ECO:0000259" key="4">
    <source>
        <dbReference type="SMART" id="SM00382"/>
    </source>
</evidence>
<organism evidence="5 6">
    <name type="scientific">Plakobranchus ocellatus</name>
    <dbReference type="NCBI Taxonomy" id="259542"/>
    <lineage>
        <taxon>Eukaryota</taxon>
        <taxon>Metazoa</taxon>
        <taxon>Spiralia</taxon>
        <taxon>Lophotrochozoa</taxon>
        <taxon>Mollusca</taxon>
        <taxon>Gastropoda</taxon>
        <taxon>Heterobranchia</taxon>
        <taxon>Euthyneura</taxon>
        <taxon>Panpulmonata</taxon>
        <taxon>Sacoglossa</taxon>
        <taxon>Placobranchoidea</taxon>
        <taxon>Plakobranchidae</taxon>
        <taxon>Plakobranchus</taxon>
    </lineage>
</organism>
<evidence type="ECO:0000313" key="5">
    <source>
        <dbReference type="EMBL" id="GFO21549.1"/>
    </source>
</evidence>
<dbReference type="Gene3D" id="3.40.50.300">
    <property type="entry name" value="P-loop containing nucleotide triphosphate hydrolases"/>
    <property type="match status" value="1"/>
</dbReference>
<name>A0AAV4BRT6_9GAST</name>
<feature type="domain" description="AAA+ ATPase" evidence="4">
    <location>
        <begin position="3"/>
        <end position="182"/>
    </location>
</feature>
<sequence>MAHKPIILITGIPGVGKTTVMSKIHQDLLKQSITCSGFITEEVRNNGRRIGFDVVTFSGQRGQLARVSDASSGAPGARQKDIKVGQYSVNLISFEQTALITLKSPPQESQSGRCVYLVDEIGKMELFSQSFIQAVRKLMSHPNVTLVATIPVPKGRPIPFVEELRGKENSCLFEVIYCCGPNN</sequence>
<reference evidence="5 6" key="1">
    <citation type="journal article" date="2021" name="Elife">
        <title>Chloroplast acquisition without the gene transfer in kleptoplastic sea slugs, Plakobranchus ocellatus.</title>
        <authorList>
            <person name="Maeda T."/>
            <person name="Takahashi S."/>
            <person name="Yoshida T."/>
            <person name="Shimamura S."/>
            <person name="Takaki Y."/>
            <person name="Nagai Y."/>
            <person name="Toyoda A."/>
            <person name="Suzuki Y."/>
            <person name="Arimoto A."/>
            <person name="Ishii H."/>
            <person name="Satoh N."/>
            <person name="Nishiyama T."/>
            <person name="Hasebe M."/>
            <person name="Maruyama T."/>
            <person name="Minagawa J."/>
            <person name="Obokata J."/>
            <person name="Shigenobu S."/>
        </authorList>
    </citation>
    <scope>NUCLEOTIDE SEQUENCE [LARGE SCALE GENOMIC DNA]</scope>
</reference>
<keyword evidence="2" id="KW-0378">Hydrolase</keyword>
<dbReference type="SMART" id="SM00382">
    <property type="entry name" value="AAA"/>
    <property type="match status" value="1"/>
</dbReference>
<keyword evidence="1" id="KW-0547">Nucleotide-binding</keyword>
<proteinExistence type="predicted"/>
<evidence type="ECO:0000256" key="1">
    <source>
        <dbReference type="ARBA" id="ARBA00022741"/>
    </source>
</evidence>
<dbReference type="EMBL" id="BLXT01005260">
    <property type="protein sequence ID" value="GFO21549.1"/>
    <property type="molecule type" value="Genomic_DNA"/>
</dbReference>
<evidence type="ECO:0000256" key="2">
    <source>
        <dbReference type="ARBA" id="ARBA00022801"/>
    </source>
</evidence>
<dbReference type="InterPro" id="IPR003593">
    <property type="entry name" value="AAA+_ATPase"/>
</dbReference>
<dbReference type="SUPFAM" id="SSF52540">
    <property type="entry name" value="P-loop containing nucleoside triphosphate hydrolases"/>
    <property type="match status" value="1"/>
</dbReference>